<dbReference type="InterPro" id="IPR023042">
    <property type="entry name" value="Peptidase_M17_leu_NH2_pept"/>
</dbReference>
<dbReference type="EC" id="3.4.11.10" evidence="8"/>
<feature type="active site" evidence="8">
    <location>
        <position position="298"/>
    </location>
</feature>
<dbReference type="Gene3D" id="3.40.220.10">
    <property type="entry name" value="Leucine Aminopeptidase, subunit E, domain 1"/>
    <property type="match status" value="1"/>
</dbReference>
<dbReference type="PRINTS" id="PR00481">
    <property type="entry name" value="LAMNOPPTDASE"/>
</dbReference>
<dbReference type="HAMAP" id="MF_00181">
    <property type="entry name" value="Cytosol_peptidase_M17"/>
    <property type="match status" value="1"/>
</dbReference>
<proteinExistence type="inferred from homology"/>
<gene>
    <name evidence="8" type="primary">pepA</name>
    <name evidence="10" type="ORF">EVA95_00580</name>
</gene>
<dbReference type="NCBIfam" id="NF002074">
    <property type="entry name" value="PRK00913.1-4"/>
    <property type="match status" value="1"/>
</dbReference>
<protein>
    <recommendedName>
        <fullName evidence="8">Probable cytosol aminopeptidase</fullName>
        <ecNumber evidence="8">3.4.11.1</ecNumber>
    </recommendedName>
    <alternativeName>
        <fullName evidence="8">Leucine aminopeptidase</fullName>
        <shortName evidence="8">LAP</shortName>
        <ecNumber evidence="8">3.4.11.10</ecNumber>
    </alternativeName>
    <alternativeName>
        <fullName evidence="8">Leucyl aminopeptidase</fullName>
    </alternativeName>
</protein>
<keyword evidence="8" id="KW-0963">Cytoplasm</keyword>
<dbReference type="GO" id="GO:0005737">
    <property type="term" value="C:cytoplasm"/>
    <property type="evidence" value="ECO:0007669"/>
    <property type="project" value="UniProtKB-SubCell"/>
</dbReference>
<dbReference type="Pfam" id="PF00883">
    <property type="entry name" value="Peptidase_M17"/>
    <property type="match status" value="1"/>
</dbReference>
<reference evidence="10 11" key="1">
    <citation type="submission" date="2019-02" db="EMBL/GenBank/DDBJ databases">
        <title>Prokaryotic population dynamics and viral predation in marine succession experiment using metagenomics: the confinement effect.</title>
        <authorList>
            <person name="Haro-Moreno J.M."/>
            <person name="Rodriguez-Valera F."/>
            <person name="Lopez-Perez M."/>
        </authorList>
    </citation>
    <scope>NUCLEOTIDE SEQUENCE [LARGE SCALE GENOMIC DNA]</scope>
    <source>
        <strain evidence="10">MED-G162</strain>
    </source>
</reference>
<evidence type="ECO:0000256" key="8">
    <source>
        <dbReference type="HAMAP-Rule" id="MF_00181"/>
    </source>
</evidence>
<dbReference type="Gene3D" id="3.40.630.10">
    <property type="entry name" value="Zn peptidases"/>
    <property type="match status" value="1"/>
</dbReference>
<comment type="caution">
    <text evidence="10">The sequence shown here is derived from an EMBL/GenBank/DDBJ whole genome shotgun (WGS) entry which is preliminary data.</text>
</comment>
<organism evidence="10 11">
    <name type="scientific">SAR86 cluster bacterium</name>
    <dbReference type="NCBI Taxonomy" id="2030880"/>
    <lineage>
        <taxon>Bacteria</taxon>
        <taxon>Pseudomonadati</taxon>
        <taxon>Pseudomonadota</taxon>
        <taxon>Gammaproteobacteria</taxon>
        <taxon>SAR86 cluster</taxon>
    </lineage>
</organism>
<feature type="binding site" evidence="8">
    <location>
        <position position="291"/>
    </location>
    <ligand>
        <name>Mn(2+)</name>
        <dbReference type="ChEBI" id="CHEBI:29035"/>
        <label>2</label>
    </ligand>
</feature>
<keyword evidence="7 8" id="KW-0464">Manganese</keyword>
<feature type="binding site" evidence="8">
    <location>
        <position position="370"/>
    </location>
    <ligand>
        <name>Mn(2+)</name>
        <dbReference type="ChEBI" id="CHEBI:29035"/>
        <label>2</label>
    </ligand>
</feature>
<comment type="cofactor">
    <cofactor evidence="8">
        <name>Mn(2+)</name>
        <dbReference type="ChEBI" id="CHEBI:29035"/>
    </cofactor>
    <text evidence="8">Binds 2 manganese ions per subunit.</text>
</comment>
<evidence type="ECO:0000256" key="1">
    <source>
        <dbReference type="ARBA" id="ARBA00000135"/>
    </source>
</evidence>
<keyword evidence="5 8" id="KW-0645">Protease</keyword>
<dbReference type="PANTHER" id="PTHR11963:SF23">
    <property type="entry name" value="CYTOSOL AMINOPEPTIDASE"/>
    <property type="match status" value="1"/>
</dbReference>
<comment type="catalytic activity">
    <reaction evidence="2 8">
        <text>Release of an N-terminal amino acid, preferentially leucine, but not glutamic or aspartic acids.</text>
        <dbReference type="EC" id="3.4.11.10"/>
    </reaction>
</comment>
<feature type="domain" description="Cytosol aminopeptidase" evidence="9">
    <location>
        <begin position="366"/>
        <end position="373"/>
    </location>
</feature>
<sequence>MTYKVLNNITVKNINNGVISNVSTDLLVIPVNNKTISSDEFKEIDKKSNGYLLKSSKEALNPGNQNHLITSINGITAKKILLVKDLNEKDDIYLWLNKYKYIAKIANSMNCKNLSILDGQVYPNGKNQLWFLEMVSRSTESGAYIFSTTKNKTAKTEKVGKEIISSNVSLKNVTLITSKLTSAQLKKAKISVLRGFSVGEGINTAKHLGDLPANHATPKIIEKIVKNTTKEYQGLKVKSLNEKDLARLKMGSYLSVSKGSDEPPRMIIIEYNGGKKNEKPIALVGKGITFDTGGISIKPSPGMDEMKWDMCGAGTVFGVMCSLARIKADVNVIGIMACAENMPSARATKPGDVVTSMSGQTIEILNTDAEGRLVLADALTYVGKYKPSYVIDMATLTGAVVVALGSHASGVMANNQFLADKIIESGEETGDRAWQLPLWNEYKSCTRTNFADLANIGGGREAGTIHAAAFLSKFAEDYKWAHMDIAASAWSSSPKGGTGRPVSLICDLILNKKLK</sequence>
<name>A0A520N1Z1_9GAMM</name>
<keyword evidence="4 8" id="KW-0031">Aminopeptidase</keyword>
<accession>A0A520N1Z1</accession>
<dbReference type="PANTHER" id="PTHR11963">
    <property type="entry name" value="LEUCINE AMINOPEPTIDASE-RELATED"/>
    <property type="match status" value="1"/>
</dbReference>
<dbReference type="SUPFAM" id="SSF53187">
    <property type="entry name" value="Zn-dependent exopeptidases"/>
    <property type="match status" value="1"/>
</dbReference>
<dbReference type="GO" id="GO:0070006">
    <property type="term" value="F:metalloaminopeptidase activity"/>
    <property type="evidence" value="ECO:0007669"/>
    <property type="project" value="InterPro"/>
</dbReference>
<keyword evidence="8" id="KW-0479">Metal-binding</keyword>
<comment type="subcellular location">
    <subcellularLocation>
        <location evidence="8">Cytoplasm</location>
    </subcellularLocation>
</comment>
<feature type="binding site" evidence="8">
    <location>
        <position position="286"/>
    </location>
    <ligand>
        <name>Mn(2+)</name>
        <dbReference type="ChEBI" id="CHEBI:29035"/>
        <label>2</label>
    </ligand>
</feature>
<evidence type="ECO:0000256" key="2">
    <source>
        <dbReference type="ARBA" id="ARBA00000967"/>
    </source>
</evidence>
<feature type="active site" evidence="8">
    <location>
        <position position="372"/>
    </location>
</feature>
<feature type="binding site" evidence="8">
    <location>
        <position position="370"/>
    </location>
    <ligand>
        <name>Mn(2+)</name>
        <dbReference type="ChEBI" id="CHEBI:29035"/>
        <label>1</label>
    </ligand>
</feature>
<dbReference type="GO" id="GO:0030145">
    <property type="term" value="F:manganese ion binding"/>
    <property type="evidence" value="ECO:0007669"/>
    <property type="project" value="UniProtKB-UniRule"/>
</dbReference>
<evidence type="ECO:0000313" key="11">
    <source>
        <dbReference type="Proteomes" id="UP000319384"/>
    </source>
</evidence>
<comment type="catalytic activity">
    <reaction evidence="1 8">
        <text>Release of an N-terminal amino acid, Xaa-|-Yaa-, in which Xaa is preferably Leu, but may be other amino acids including Pro although not Arg or Lys, and Yaa may be Pro. Amino acid amides and methyl esters are also readily hydrolyzed, but rates on arylamides are exceedingly low.</text>
        <dbReference type="EC" id="3.4.11.1"/>
    </reaction>
</comment>
<dbReference type="InterPro" id="IPR011356">
    <property type="entry name" value="Leucine_aapep/pepB"/>
</dbReference>
<dbReference type="PROSITE" id="PS00631">
    <property type="entry name" value="CYTOSOL_AP"/>
    <property type="match status" value="1"/>
</dbReference>
<dbReference type="CDD" id="cd00433">
    <property type="entry name" value="Peptidase_M17"/>
    <property type="match status" value="1"/>
</dbReference>
<dbReference type="SUPFAM" id="SSF52949">
    <property type="entry name" value="Macro domain-like"/>
    <property type="match status" value="1"/>
</dbReference>
<evidence type="ECO:0000313" key="10">
    <source>
        <dbReference type="EMBL" id="RZO27484.1"/>
    </source>
</evidence>
<dbReference type="InterPro" id="IPR000819">
    <property type="entry name" value="Peptidase_M17_C"/>
</dbReference>
<evidence type="ECO:0000256" key="6">
    <source>
        <dbReference type="ARBA" id="ARBA00022801"/>
    </source>
</evidence>
<comment type="function">
    <text evidence="8">Presumably involved in the processing and regular turnover of intracellular proteins. Catalyzes the removal of unsubstituted N-terminal amino acids from various peptides.</text>
</comment>
<feature type="binding site" evidence="8">
    <location>
        <position position="368"/>
    </location>
    <ligand>
        <name>Mn(2+)</name>
        <dbReference type="ChEBI" id="CHEBI:29035"/>
        <label>1</label>
    </ligand>
</feature>
<evidence type="ECO:0000256" key="3">
    <source>
        <dbReference type="ARBA" id="ARBA00009528"/>
    </source>
</evidence>
<dbReference type="GO" id="GO:0006508">
    <property type="term" value="P:proteolysis"/>
    <property type="evidence" value="ECO:0007669"/>
    <property type="project" value="UniProtKB-KW"/>
</dbReference>
<feature type="binding site" evidence="8">
    <location>
        <position position="309"/>
    </location>
    <ligand>
        <name>Mn(2+)</name>
        <dbReference type="ChEBI" id="CHEBI:29035"/>
        <label>2</label>
    </ligand>
</feature>
<evidence type="ECO:0000256" key="5">
    <source>
        <dbReference type="ARBA" id="ARBA00022670"/>
    </source>
</evidence>
<dbReference type="EMBL" id="SHBH01000002">
    <property type="protein sequence ID" value="RZO27484.1"/>
    <property type="molecule type" value="Genomic_DNA"/>
</dbReference>
<dbReference type="AlphaFoldDB" id="A0A520N1Z1"/>
<comment type="similarity">
    <text evidence="3 8">Belongs to the peptidase M17 family.</text>
</comment>
<keyword evidence="6 8" id="KW-0378">Hydrolase</keyword>
<feature type="binding site" evidence="8">
    <location>
        <position position="291"/>
    </location>
    <ligand>
        <name>Mn(2+)</name>
        <dbReference type="ChEBI" id="CHEBI:29035"/>
        <label>1</label>
    </ligand>
</feature>
<dbReference type="Proteomes" id="UP000319384">
    <property type="component" value="Unassembled WGS sequence"/>
</dbReference>
<evidence type="ECO:0000256" key="4">
    <source>
        <dbReference type="ARBA" id="ARBA00022438"/>
    </source>
</evidence>
<dbReference type="InterPro" id="IPR043472">
    <property type="entry name" value="Macro_dom-like"/>
</dbReference>
<dbReference type="EC" id="3.4.11.1" evidence="8"/>
<evidence type="ECO:0000259" key="9">
    <source>
        <dbReference type="PROSITE" id="PS00631"/>
    </source>
</evidence>
<evidence type="ECO:0000256" key="7">
    <source>
        <dbReference type="ARBA" id="ARBA00023211"/>
    </source>
</evidence>